<dbReference type="AlphaFoldDB" id="A0A6P7X388"/>
<dbReference type="InterPro" id="IPR036047">
    <property type="entry name" value="F-box-like_dom_sf"/>
</dbReference>
<feature type="region of interest" description="Disordered" evidence="1">
    <location>
        <begin position="1"/>
        <end position="29"/>
    </location>
</feature>
<reference evidence="4" key="1">
    <citation type="submission" date="2025-08" db="UniProtKB">
        <authorList>
            <consortium name="RefSeq"/>
        </authorList>
    </citation>
    <scope>IDENTIFICATION</scope>
</reference>
<keyword evidence="3" id="KW-1185">Reference proteome</keyword>
<feature type="compositionally biased region" description="Basic and acidic residues" evidence="1">
    <location>
        <begin position="48"/>
        <end position="66"/>
    </location>
</feature>
<dbReference type="GO" id="GO:0019005">
    <property type="term" value="C:SCF ubiquitin ligase complex"/>
    <property type="evidence" value="ECO:0007669"/>
    <property type="project" value="InterPro"/>
</dbReference>
<dbReference type="SUPFAM" id="SSF52047">
    <property type="entry name" value="RNI-like"/>
    <property type="match status" value="1"/>
</dbReference>
<dbReference type="InterPro" id="IPR047922">
    <property type="entry name" value="FBXL6_F-box"/>
</dbReference>
<accession>A0A6P7X388</accession>
<name>A0A6P7X388_9AMPH</name>
<feature type="region of interest" description="Disordered" evidence="1">
    <location>
        <begin position="45"/>
        <end position="66"/>
    </location>
</feature>
<proteinExistence type="predicted"/>
<sequence>MEKGRLRHSGPGKCVNRKRRRVHRSAPGLGYRVQETDADMLLVVRSGSPERESRPRSSRMRGEARKCPAVLRGDPGPWGEKLPVELLLRIFRLLVASEGAVPALCRASQVCRMWHIAAVDPLLWQDASLGFCWLEPGRKQLPQVEKKVRSTAQWLIENRFSLLRNFTLHHWKNNVSFIVKALSENCRHLSSLKLLHCSGVTTDCLLAVALRCPQLESLNLQNSQVDSSAVGVFWRLLVLGSDICG</sequence>
<dbReference type="KEGG" id="muo:115458883"/>
<dbReference type="RefSeq" id="XP_030044579.1">
    <property type="nucleotide sequence ID" value="XM_030188719.1"/>
</dbReference>
<dbReference type="OrthoDB" id="3134645at2759"/>
<dbReference type="InParanoid" id="A0A6P7X388"/>
<dbReference type="Proteomes" id="UP000515156">
    <property type="component" value="Unplaced"/>
</dbReference>
<dbReference type="Pfam" id="PF12937">
    <property type="entry name" value="F-box-like"/>
    <property type="match status" value="1"/>
</dbReference>
<dbReference type="Gene3D" id="1.20.1280.50">
    <property type="match status" value="1"/>
</dbReference>
<dbReference type="GeneID" id="115458883"/>
<evidence type="ECO:0000313" key="4">
    <source>
        <dbReference type="RefSeq" id="XP_030044579.1"/>
    </source>
</evidence>
<evidence type="ECO:0000256" key="1">
    <source>
        <dbReference type="SAM" id="MobiDB-lite"/>
    </source>
</evidence>
<feature type="compositionally biased region" description="Basic residues" evidence="1">
    <location>
        <begin position="1"/>
        <end position="24"/>
    </location>
</feature>
<protein>
    <submittedName>
        <fullName evidence="4">F-box/LRR-repeat protein 6-like</fullName>
    </submittedName>
</protein>
<gene>
    <name evidence="4" type="primary">LOC115458883</name>
</gene>
<feature type="domain" description="F-box" evidence="2">
    <location>
        <begin position="81"/>
        <end position="126"/>
    </location>
</feature>
<dbReference type="Gene3D" id="3.80.10.10">
    <property type="entry name" value="Ribonuclease Inhibitor"/>
    <property type="match status" value="1"/>
</dbReference>
<evidence type="ECO:0000259" key="2">
    <source>
        <dbReference type="Pfam" id="PF12937"/>
    </source>
</evidence>
<dbReference type="SUPFAM" id="SSF81383">
    <property type="entry name" value="F-box domain"/>
    <property type="match status" value="1"/>
</dbReference>
<organism evidence="3 4">
    <name type="scientific">Microcaecilia unicolor</name>
    <dbReference type="NCBI Taxonomy" id="1415580"/>
    <lineage>
        <taxon>Eukaryota</taxon>
        <taxon>Metazoa</taxon>
        <taxon>Chordata</taxon>
        <taxon>Craniata</taxon>
        <taxon>Vertebrata</taxon>
        <taxon>Euteleostomi</taxon>
        <taxon>Amphibia</taxon>
        <taxon>Gymnophiona</taxon>
        <taxon>Siphonopidae</taxon>
        <taxon>Microcaecilia</taxon>
    </lineage>
</organism>
<evidence type="ECO:0000313" key="3">
    <source>
        <dbReference type="Proteomes" id="UP000515156"/>
    </source>
</evidence>
<dbReference type="CDD" id="cd22119">
    <property type="entry name" value="F-box_FBXL6"/>
    <property type="match status" value="1"/>
</dbReference>
<dbReference type="InterPro" id="IPR001810">
    <property type="entry name" value="F-box_dom"/>
</dbReference>
<dbReference type="InterPro" id="IPR032675">
    <property type="entry name" value="LRR_dom_sf"/>
</dbReference>